<dbReference type="GeneID" id="17321270"/>
<name>R7Q8L9_CHOCR</name>
<organism evidence="1 2">
    <name type="scientific">Chondrus crispus</name>
    <name type="common">Carrageen Irish moss</name>
    <name type="synonym">Polymorpha crispa</name>
    <dbReference type="NCBI Taxonomy" id="2769"/>
    <lineage>
        <taxon>Eukaryota</taxon>
        <taxon>Rhodophyta</taxon>
        <taxon>Florideophyceae</taxon>
        <taxon>Rhodymeniophycidae</taxon>
        <taxon>Gigartinales</taxon>
        <taxon>Gigartinaceae</taxon>
        <taxon>Chondrus</taxon>
    </lineage>
</organism>
<dbReference type="KEGG" id="ccp:CHC_T00002522001"/>
<keyword evidence="2" id="KW-1185">Reference proteome</keyword>
<protein>
    <submittedName>
        <fullName evidence="1">Uncharacterized protein</fullName>
    </submittedName>
</protein>
<dbReference type="RefSeq" id="XP_005713555.1">
    <property type="nucleotide sequence ID" value="XM_005713498.1"/>
</dbReference>
<sequence length="86" mass="9604">MHKELSSRSSDETLDLVKRGVVSLRQAATERVRNGSAQELDLEEIRARIRGLTKQRGTIGYMSKRIVEVYMSRQGMQSLDSPAGAP</sequence>
<reference evidence="2" key="1">
    <citation type="journal article" date="2013" name="Proc. Natl. Acad. Sci. U.S.A.">
        <title>Genome structure and metabolic features in the red seaweed Chondrus crispus shed light on evolution of the Archaeplastida.</title>
        <authorList>
            <person name="Collen J."/>
            <person name="Porcel B."/>
            <person name="Carre W."/>
            <person name="Ball S.G."/>
            <person name="Chaparro C."/>
            <person name="Tonon T."/>
            <person name="Barbeyron T."/>
            <person name="Michel G."/>
            <person name="Noel B."/>
            <person name="Valentin K."/>
            <person name="Elias M."/>
            <person name="Artiguenave F."/>
            <person name="Arun A."/>
            <person name="Aury J.M."/>
            <person name="Barbosa-Neto J.F."/>
            <person name="Bothwell J.H."/>
            <person name="Bouget F.Y."/>
            <person name="Brillet L."/>
            <person name="Cabello-Hurtado F."/>
            <person name="Capella-Gutierrez S."/>
            <person name="Charrier B."/>
            <person name="Cladiere L."/>
            <person name="Cock J.M."/>
            <person name="Coelho S.M."/>
            <person name="Colleoni C."/>
            <person name="Czjzek M."/>
            <person name="Da Silva C."/>
            <person name="Delage L."/>
            <person name="Denoeud F."/>
            <person name="Deschamps P."/>
            <person name="Dittami S.M."/>
            <person name="Gabaldon T."/>
            <person name="Gachon C.M."/>
            <person name="Groisillier A."/>
            <person name="Herve C."/>
            <person name="Jabbari K."/>
            <person name="Katinka M."/>
            <person name="Kloareg B."/>
            <person name="Kowalczyk N."/>
            <person name="Labadie K."/>
            <person name="Leblanc C."/>
            <person name="Lopez P.J."/>
            <person name="McLachlan D.H."/>
            <person name="Meslet-Cladiere L."/>
            <person name="Moustafa A."/>
            <person name="Nehr Z."/>
            <person name="Nyvall Collen P."/>
            <person name="Panaud O."/>
            <person name="Partensky F."/>
            <person name="Poulain J."/>
            <person name="Rensing S.A."/>
            <person name="Rousvoal S."/>
            <person name="Samson G."/>
            <person name="Symeonidi A."/>
            <person name="Weissenbach J."/>
            <person name="Zambounis A."/>
            <person name="Wincker P."/>
            <person name="Boyen C."/>
        </authorList>
    </citation>
    <scope>NUCLEOTIDE SEQUENCE [LARGE SCALE GENOMIC DNA]</scope>
    <source>
        <strain evidence="2">cv. Stackhouse</strain>
    </source>
</reference>
<evidence type="ECO:0000313" key="1">
    <source>
        <dbReference type="EMBL" id="CDF33736.1"/>
    </source>
</evidence>
<dbReference type="Proteomes" id="UP000012073">
    <property type="component" value="Unassembled WGS sequence"/>
</dbReference>
<proteinExistence type="predicted"/>
<accession>R7Q8L9</accession>
<dbReference type="AlphaFoldDB" id="R7Q8L9"/>
<evidence type="ECO:0000313" key="2">
    <source>
        <dbReference type="Proteomes" id="UP000012073"/>
    </source>
</evidence>
<gene>
    <name evidence="1" type="ORF">CHC_T00002522001</name>
</gene>
<dbReference type="EMBL" id="HG001656">
    <property type="protein sequence ID" value="CDF33736.1"/>
    <property type="molecule type" value="Genomic_DNA"/>
</dbReference>
<dbReference type="Gramene" id="CDF33736">
    <property type="protein sequence ID" value="CDF33736"/>
    <property type="gene ID" value="CHC_T00002522001"/>
</dbReference>